<gene>
    <name evidence="3" type="ORF">G3I74_00820</name>
</gene>
<feature type="region of interest" description="Disordered" evidence="1">
    <location>
        <begin position="224"/>
        <end position="249"/>
    </location>
</feature>
<evidence type="ECO:0000313" key="4">
    <source>
        <dbReference type="Proteomes" id="UP000484885"/>
    </source>
</evidence>
<reference evidence="3 4" key="1">
    <citation type="submission" date="2020-02" db="EMBL/GenBank/DDBJ databases">
        <authorList>
            <person name="Zhang X.-Y."/>
        </authorList>
    </citation>
    <scope>NUCLEOTIDE SEQUENCE [LARGE SCALE GENOMIC DNA]</scope>
    <source>
        <strain evidence="3 4">C33</strain>
    </source>
</reference>
<proteinExistence type="predicted"/>
<sequence length="413" mass="44138">MTRMTNPSFQNRQQGVALAIILILLFIATLVGITGMNAGLMQERMTANTNNKAISFMAAEAGGAQFWDWLQQEFADGTLDWTDDDWRTGWTNALPASLPQNPTPNVGASGYFWIDPALSWTDDDVTVTVRGVSLTGNEVLAQTALAVEFERPQSGGMQINPAFFKGMLANENITTNGKATFQGSIHANGNFTNTSGNSELKDRQGIDENGDPVTIENTITAQGEVDFGGSTPHDPNDPSSSPRIQSNAQEIDVPSAAEFIDETKGDGNVIETCETDDLPDDGDGGGVIYFCDGDLTLPKQQGLSNVTFMASGDITHRGRSYLGANNELSVALISGGNITLNGRSDMYGVFWAEGNVRQNGRGSLGGSIVAGGNIRLPGNFTYEQSDSFSNILPLPEAPGPVSALAMTRWQEIH</sequence>
<keyword evidence="4" id="KW-1185">Reference proteome</keyword>
<evidence type="ECO:0000259" key="2">
    <source>
        <dbReference type="Pfam" id="PF14341"/>
    </source>
</evidence>
<evidence type="ECO:0000313" key="3">
    <source>
        <dbReference type="EMBL" id="NDY94273.1"/>
    </source>
</evidence>
<dbReference type="InterPro" id="IPR025746">
    <property type="entry name" value="PilX_N_dom"/>
</dbReference>
<dbReference type="AlphaFoldDB" id="A0A845UR09"/>
<organism evidence="3 4">
    <name type="scientific">Wenzhouxiangella limi</name>
    <dbReference type="NCBI Taxonomy" id="2707351"/>
    <lineage>
        <taxon>Bacteria</taxon>
        <taxon>Pseudomonadati</taxon>
        <taxon>Pseudomonadota</taxon>
        <taxon>Gammaproteobacteria</taxon>
        <taxon>Chromatiales</taxon>
        <taxon>Wenzhouxiangellaceae</taxon>
        <taxon>Wenzhouxiangella</taxon>
    </lineage>
</organism>
<feature type="compositionally biased region" description="Polar residues" evidence="1">
    <location>
        <begin position="237"/>
        <end position="249"/>
    </location>
</feature>
<dbReference type="Proteomes" id="UP000484885">
    <property type="component" value="Unassembled WGS sequence"/>
</dbReference>
<feature type="domain" description="Type 4 fimbrial biogenesis protein PilX N-terminal" evidence="2">
    <location>
        <begin position="14"/>
        <end position="62"/>
    </location>
</feature>
<dbReference type="EMBL" id="JAAGSC010000023">
    <property type="protein sequence ID" value="NDY94273.1"/>
    <property type="molecule type" value="Genomic_DNA"/>
</dbReference>
<name>A0A845UR09_9GAMM</name>
<dbReference type="Pfam" id="PF14341">
    <property type="entry name" value="PilX_N"/>
    <property type="match status" value="1"/>
</dbReference>
<evidence type="ECO:0000256" key="1">
    <source>
        <dbReference type="SAM" id="MobiDB-lite"/>
    </source>
</evidence>
<accession>A0A845UR09</accession>
<protein>
    <recommendedName>
        <fullName evidence="2">Type 4 fimbrial biogenesis protein PilX N-terminal domain-containing protein</fullName>
    </recommendedName>
</protein>
<dbReference type="RefSeq" id="WP_164209087.1">
    <property type="nucleotide sequence ID" value="NZ_JAAGSC010000023.1"/>
</dbReference>
<comment type="caution">
    <text evidence="3">The sequence shown here is derived from an EMBL/GenBank/DDBJ whole genome shotgun (WGS) entry which is preliminary data.</text>
</comment>
<feature type="region of interest" description="Disordered" evidence="1">
    <location>
        <begin position="190"/>
        <end position="210"/>
    </location>
</feature>